<dbReference type="Proteomes" id="UP000269793">
    <property type="component" value="Chromosome VII"/>
</dbReference>
<reference evidence="2 3" key="1">
    <citation type="submission" date="2018-10" db="EMBL/GenBank/DDBJ databases">
        <title>Complete genome sequence of Malassezia restricta CBS 7877.</title>
        <authorList>
            <person name="Morand S.C."/>
            <person name="Bertignac M."/>
            <person name="Iltis A."/>
            <person name="Kolder I."/>
            <person name="Pirovano W."/>
            <person name="Jourdain R."/>
            <person name="Clavaud C."/>
        </authorList>
    </citation>
    <scope>NUCLEOTIDE SEQUENCE [LARGE SCALE GENOMIC DNA]</scope>
    <source>
        <strain evidence="2 3">CBS 7877</strain>
    </source>
</reference>
<name>A0A3G2SB23_MALR7</name>
<dbReference type="PANTHER" id="PTHR14303">
    <property type="entry name" value="DNA POLYMERASE DELTA SUBUNIT 4"/>
    <property type="match status" value="1"/>
</dbReference>
<dbReference type="GO" id="GO:0000731">
    <property type="term" value="P:DNA synthesis involved in DNA repair"/>
    <property type="evidence" value="ECO:0007669"/>
    <property type="project" value="InterPro"/>
</dbReference>
<dbReference type="PANTHER" id="PTHR14303:SF0">
    <property type="entry name" value="DNA POLYMERASE DELTA SUBUNIT 4"/>
    <property type="match status" value="1"/>
</dbReference>
<gene>
    <name evidence="2" type="primary">cdm1</name>
    <name evidence="2" type="ORF">DNF11_3598</name>
</gene>
<proteinExistence type="predicted"/>
<feature type="region of interest" description="Disordered" evidence="1">
    <location>
        <begin position="40"/>
        <end position="61"/>
    </location>
</feature>
<dbReference type="STRING" id="425264.A0A3G2SB23"/>
<accession>A0A3G2SB23</accession>
<feature type="region of interest" description="Disordered" evidence="1">
    <location>
        <begin position="1"/>
        <end position="26"/>
    </location>
</feature>
<dbReference type="GO" id="GO:0003887">
    <property type="term" value="F:DNA-directed DNA polymerase activity"/>
    <property type="evidence" value="ECO:0007669"/>
    <property type="project" value="TreeGrafter"/>
</dbReference>
<dbReference type="OrthoDB" id="337486at2759"/>
<dbReference type="GO" id="GO:0006261">
    <property type="term" value="P:DNA-templated DNA replication"/>
    <property type="evidence" value="ECO:0007669"/>
    <property type="project" value="TreeGrafter"/>
</dbReference>
<dbReference type="EMBL" id="CP033154">
    <property type="protein sequence ID" value="AYO44548.1"/>
    <property type="molecule type" value="Genomic_DNA"/>
</dbReference>
<dbReference type="AlphaFoldDB" id="A0A3G2SB23"/>
<sequence length="139" mass="15555">MPALRGAPRLGFTASKSREAAVRTSGKRAAKLEAAAKAVAQADESHGTYPPELLQQAKGRPSIDINDPRYDALWARTRETMGIYPIHTEGMHRIELILRVFDLNPTYGPCMGLTRLERWDRAKALGHDPPDEIRHILLF</sequence>
<protein>
    <submittedName>
        <fullName evidence="2">DNA polymerase delta subunit 4</fullName>
    </submittedName>
</protein>
<keyword evidence="3" id="KW-1185">Reference proteome</keyword>
<evidence type="ECO:0000256" key="1">
    <source>
        <dbReference type="SAM" id="MobiDB-lite"/>
    </source>
</evidence>
<dbReference type="GO" id="GO:0043625">
    <property type="term" value="C:delta DNA polymerase complex"/>
    <property type="evidence" value="ECO:0007669"/>
    <property type="project" value="TreeGrafter"/>
</dbReference>
<dbReference type="VEuPathDB" id="FungiDB:DNF11_3598"/>
<dbReference type="InterPro" id="IPR007218">
    <property type="entry name" value="DNA_pol_delta_4"/>
</dbReference>
<dbReference type="Pfam" id="PF04081">
    <property type="entry name" value="DNA_pol_delta_4"/>
    <property type="match status" value="1"/>
</dbReference>
<organism evidence="2 3">
    <name type="scientific">Malassezia restricta (strain ATCC 96810 / NBRC 103918 / CBS 7877)</name>
    <name type="common">Seborrheic dermatitis infection agent</name>
    <dbReference type="NCBI Taxonomy" id="425264"/>
    <lineage>
        <taxon>Eukaryota</taxon>
        <taxon>Fungi</taxon>
        <taxon>Dikarya</taxon>
        <taxon>Basidiomycota</taxon>
        <taxon>Ustilaginomycotina</taxon>
        <taxon>Malasseziomycetes</taxon>
        <taxon>Malasseziales</taxon>
        <taxon>Malasseziaceae</taxon>
        <taxon>Malassezia</taxon>
    </lineage>
</organism>
<evidence type="ECO:0000313" key="3">
    <source>
        <dbReference type="Proteomes" id="UP000269793"/>
    </source>
</evidence>
<evidence type="ECO:0000313" key="2">
    <source>
        <dbReference type="EMBL" id="AYO44548.1"/>
    </source>
</evidence>